<name>A0AAV9JGW4_9PEZI</name>
<evidence type="ECO:0000313" key="3">
    <source>
        <dbReference type="Proteomes" id="UP001324427"/>
    </source>
</evidence>
<feature type="region of interest" description="Disordered" evidence="1">
    <location>
        <begin position="228"/>
        <end position="250"/>
    </location>
</feature>
<keyword evidence="3" id="KW-1185">Reference proteome</keyword>
<protein>
    <submittedName>
        <fullName evidence="2">Uncharacterized protein</fullName>
    </submittedName>
</protein>
<feature type="region of interest" description="Disordered" evidence="1">
    <location>
        <begin position="1"/>
        <end position="47"/>
    </location>
</feature>
<sequence>MSVVSETDTGPPTSPHGNGGREGAPALSAFGSEYEDGREPGFRSGFAETLENADASLAAKIEAKFVDEAENEKAARQVADNQEVEARANDERCKATKGMGGTGEKGTGKKGTGKKGTGKKGGTGGGQAQEVQKKTPGIVRQAKLKAAVVCLTKATLAALGTMGVNVDEKVFVGLIAQHVAGAAAGEEAAIKEWVDDAVDVGGDGAGQAAKRGLDADVEREVAIERELFLERGEPPAKKGKMGNGSGSVDR</sequence>
<evidence type="ECO:0000256" key="1">
    <source>
        <dbReference type="SAM" id="MobiDB-lite"/>
    </source>
</evidence>
<gene>
    <name evidence="2" type="ORF">LTR36_004562</name>
</gene>
<dbReference type="Proteomes" id="UP001324427">
    <property type="component" value="Unassembled WGS sequence"/>
</dbReference>
<accession>A0AAV9JGW4</accession>
<feature type="compositionally biased region" description="Gly residues" evidence="1">
    <location>
        <begin position="241"/>
        <end position="250"/>
    </location>
</feature>
<reference evidence="2 3" key="1">
    <citation type="submission" date="2021-11" db="EMBL/GenBank/DDBJ databases">
        <title>Black yeast isolated from Biological Soil Crust.</title>
        <authorList>
            <person name="Kurbessoian T."/>
        </authorList>
    </citation>
    <scope>NUCLEOTIDE SEQUENCE [LARGE SCALE GENOMIC DNA]</scope>
    <source>
        <strain evidence="2 3">CCFEE 5522</strain>
    </source>
</reference>
<comment type="caution">
    <text evidence="2">The sequence shown here is derived from an EMBL/GenBank/DDBJ whole genome shotgun (WGS) entry which is preliminary data.</text>
</comment>
<dbReference type="EMBL" id="JAVFHQ010000027">
    <property type="protein sequence ID" value="KAK4544064.1"/>
    <property type="molecule type" value="Genomic_DNA"/>
</dbReference>
<feature type="compositionally biased region" description="Polar residues" evidence="1">
    <location>
        <begin position="1"/>
        <end position="11"/>
    </location>
</feature>
<evidence type="ECO:0000313" key="2">
    <source>
        <dbReference type="EMBL" id="KAK4544064.1"/>
    </source>
</evidence>
<organism evidence="2 3">
    <name type="scientific">Oleoguttula mirabilis</name>
    <dbReference type="NCBI Taxonomy" id="1507867"/>
    <lineage>
        <taxon>Eukaryota</taxon>
        <taxon>Fungi</taxon>
        <taxon>Dikarya</taxon>
        <taxon>Ascomycota</taxon>
        <taxon>Pezizomycotina</taxon>
        <taxon>Dothideomycetes</taxon>
        <taxon>Dothideomycetidae</taxon>
        <taxon>Mycosphaerellales</taxon>
        <taxon>Teratosphaeriaceae</taxon>
        <taxon>Oleoguttula</taxon>
    </lineage>
</organism>
<feature type="region of interest" description="Disordered" evidence="1">
    <location>
        <begin position="94"/>
        <end position="133"/>
    </location>
</feature>
<dbReference type="AlphaFoldDB" id="A0AAV9JGW4"/>
<proteinExistence type="predicted"/>